<dbReference type="InterPro" id="IPR051099">
    <property type="entry name" value="AGR/TXD"/>
</dbReference>
<protein>
    <recommendedName>
        <fullName evidence="3">Thioredoxin family protein</fullName>
    </recommendedName>
</protein>
<evidence type="ECO:0000256" key="1">
    <source>
        <dbReference type="ARBA" id="ARBA00022729"/>
    </source>
</evidence>
<dbReference type="SUPFAM" id="SSF52833">
    <property type="entry name" value="Thioredoxin-like"/>
    <property type="match status" value="1"/>
</dbReference>
<dbReference type="Pfam" id="PF13899">
    <property type="entry name" value="Thioredoxin_7"/>
    <property type="match status" value="1"/>
</dbReference>
<sequence length="140" mass="16593">MRVTFLIFLLLNFTACDTKKTTYEKNIGYGIPWEKDLTSAFIKAKKEKKVLLVMAVSDDCRWCEKMKKETLSEPKVAEKLKNYVLLMVDRDNKSEAEQLPPFKHVPIIFFMTHEKETLEHIRGYFSPEDFLEYLIDFEEN</sequence>
<dbReference type="PANTHER" id="PTHR15337:SF11">
    <property type="entry name" value="THIOREDOXIN DOMAIN-CONTAINING PROTEIN"/>
    <property type="match status" value="1"/>
</dbReference>
<gene>
    <name evidence="2" type="ORF">HELGO_WM11351</name>
</gene>
<accession>A0A6S6SIM2</accession>
<dbReference type="InterPro" id="IPR036249">
    <property type="entry name" value="Thioredoxin-like_sf"/>
</dbReference>
<evidence type="ECO:0000313" key="2">
    <source>
        <dbReference type="EMBL" id="CAA6804751.1"/>
    </source>
</evidence>
<name>A0A6S6SIM2_9BACT</name>
<keyword evidence="1" id="KW-0732">Signal</keyword>
<proteinExistence type="predicted"/>
<evidence type="ECO:0008006" key="3">
    <source>
        <dbReference type="Google" id="ProtNLM"/>
    </source>
</evidence>
<dbReference type="PANTHER" id="PTHR15337">
    <property type="entry name" value="ANTERIOR GRADIENT PROTEIN-RELATED"/>
    <property type="match status" value="1"/>
</dbReference>
<dbReference type="Gene3D" id="3.40.30.10">
    <property type="entry name" value="Glutaredoxin"/>
    <property type="match status" value="1"/>
</dbReference>
<dbReference type="AlphaFoldDB" id="A0A6S6SIM2"/>
<dbReference type="EMBL" id="CACVAX010000012">
    <property type="protein sequence ID" value="CAA6804751.1"/>
    <property type="molecule type" value="Genomic_DNA"/>
</dbReference>
<reference evidence="2" key="1">
    <citation type="submission" date="2020-01" db="EMBL/GenBank/DDBJ databases">
        <authorList>
            <person name="Meier V. D."/>
            <person name="Meier V D."/>
        </authorList>
    </citation>
    <scope>NUCLEOTIDE SEQUENCE</scope>
    <source>
        <strain evidence="2">HLG_WM_MAG_04</strain>
    </source>
</reference>
<organism evidence="2">
    <name type="scientific">uncultured Sulfurovum sp</name>
    <dbReference type="NCBI Taxonomy" id="269237"/>
    <lineage>
        <taxon>Bacteria</taxon>
        <taxon>Pseudomonadati</taxon>
        <taxon>Campylobacterota</taxon>
        <taxon>Epsilonproteobacteria</taxon>
        <taxon>Campylobacterales</taxon>
        <taxon>Sulfurovaceae</taxon>
        <taxon>Sulfurovum</taxon>
        <taxon>environmental samples</taxon>
    </lineage>
</organism>